<evidence type="ECO:0000313" key="4">
    <source>
        <dbReference type="Proteomes" id="UP000291562"/>
    </source>
</evidence>
<dbReference type="AlphaFoldDB" id="A0A411HH95"/>
<dbReference type="GO" id="GO:0006508">
    <property type="term" value="P:proteolysis"/>
    <property type="evidence" value="ECO:0007669"/>
    <property type="project" value="UniProtKB-KW"/>
</dbReference>
<dbReference type="KEGG" id="xbc:ELE36_05545"/>
<keyword evidence="1" id="KW-0645">Protease</keyword>
<protein>
    <recommendedName>
        <fullName evidence="2">Peptidase S53 domain-containing protein</fullName>
    </recommendedName>
</protein>
<comment type="caution">
    <text evidence="1">Lacks conserved residue(s) required for the propagation of feature annotation.</text>
</comment>
<dbReference type="InterPro" id="IPR050819">
    <property type="entry name" value="Tripeptidyl-peptidase_I"/>
</dbReference>
<dbReference type="Proteomes" id="UP000291562">
    <property type="component" value="Chromosome"/>
</dbReference>
<organism evidence="3 4">
    <name type="scientific">Pseudolysobacter antarcticus</name>
    <dbReference type="NCBI Taxonomy" id="2511995"/>
    <lineage>
        <taxon>Bacteria</taxon>
        <taxon>Pseudomonadati</taxon>
        <taxon>Pseudomonadota</taxon>
        <taxon>Gammaproteobacteria</taxon>
        <taxon>Lysobacterales</taxon>
        <taxon>Rhodanobacteraceae</taxon>
        <taxon>Pseudolysobacter</taxon>
    </lineage>
</organism>
<name>A0A411HH95_9GAMM</name>
<dbReference type="InterPro" id="IPR000209">
    <property type="entry name" value="Peptidase_S8/S53_dom"/>
</dbReference>
<evidence type="ECO:0000259" key="2">
    <source>
        <dbReference type="PROSITE" id="PS51695"/>
    </source>
</evidence>
<dbReference type="GO" id="GO:0004252">
    <property type="term" value="F:serine-type endopeptidase activity"/>
    <property type="evidence" value="ECO:0007669"/>
    <property type="project" value="UniProtKB-UniRule"/>
</dbReference>
<dbReference type="EMBL" id="CP035704">
    <property type="protein sequence ID" value="QBB69875.1"/>
    <property type="molecule type" value="Genomic_DNA"/>
</dbReference>
<dbReference type="PANTHER" id="PTHR14218">
    <property type="entry name" value="PROTEASE S8 TRIPEPTIDYL PEPTIDASE I CLN2"/>
    <property type="match status" value="1"/>
</dbReference>
<reference evidence="3 4" key="1">
    <citation type="submission" date="2019-01" db="EMBL/GenBank/DDBJ databases">
        <title>Pseudolysobacter antarctica gen. nov., sp. nov., isolated from Fildes Peninsula, Antarctica.</title>
        <authorList>
            <person name="Wei Z."/>
            <person name="Peng F."/>
        </authorList>
    </citation>
    <scope>NUCLEOTIDE SEQUENCE [LARGE SCALE GENOMIC DNA]</scope>
    <source>
        <strain evidence="3 4">AQ6-296</strain>
    </source>
</reference>
<dbReference type="GO" id="GO:0008240">
    <property type="term" value="F:tripeptidyl-peptidase activity"/>
    <property type="evidence" value="ECO:0007669"/>
    <property type="project" value="TreeGrafter"/>
</dbReference>
<dbReference type="Gene3D" id="3.40.50.200">
    <property type="entry name" value="Peptidase S8/S53 domain"/>
    <property type="match status" value="1"/>
</dbReference>
<accession>A0A411HH95</accession>
<dbReference type="PROSITE" id="PS51695">
    <property type="entry name" value="SEDOLISIN"/>
    <property type="match status" value="1"/>
</dbReference>
<feature type="active site" description="Charge relay system" evidence="1">
    <location>
        <position position="425"/>
    </location>
</feature>
<dbReference type="OrthoDB" id="9002785at2"/>
<dbReference type="InterPro" id="IPR036852">
    <property type="entry name" value="Peptidase_S8/S53_dom_sf"/>
</dbReference>
<evidence type="ECO:0000256" key="1">
    <source>
        <dbReference type="PROSITE-ProRule" id="PRU01032"/>
    </source>
</evidence>
<keyword evidence="1" id="KW-0720">Serine protease</keyword>
<dbReference type="RefSeq" id="WP_129832134.1">
    <property type="nucleotide sequence ID" value="NZ_CP035704.1"/>
</dbReference>
<dbReference type="InterPro" id="IPR030400">
    <property type="entry name" value="Sedolisin_dom"/>
</dbReference>
<gene>
    <name evidence="3" type="ORF">ELE36_05545</name>
</gene>
<evidence type="ECO:0000313" key="3">
    <source>
        <dbReference type="EMBL" id="QBB69875.1"/>
    </source>
</evidence>
<feature type="active site" description="Charge relay system" evidence="1">
    <location>
        <position position="235"/>
    </location>
</feature>
<dbReference type="Pfam" id="PF00082">
    <property type="entry name" value="Peptidase_S8"/>
    <property type="match status" value="1"/>
</dbReference>
<sequence length="507" mass="53650">MRRSRVSHHLAVLTFGVAITTPLMGIEQQSSTVPTSDTNRQKASDIGTTYRIQNKLTDKHAILTAEFNVPLQEVDLVTTTSTSVQYPTSDRINSSQGEVLMQLTLGTKHPKLAPGQLQAHTNYAILRRNAPPSGPLVAAVVPAQVAGPEGETPESLRAVYGIPPDAGIGAIAIVDAYAYPEADNDLETFSTQFHLPSCRENKDDETKGCLQKFPQTADHKEDISGIAISCGWAGESALDLQAVHALIPKAKLIYVQARSNSYDDLFVALKIAQQALMDAGGGQISMSWGGAEFETEGQFDQKFIDGPLYFASTGDHGGDLLYPAVSPKVIAVGGTTLVRKPTGELNAQTSWDSSGGGASQFEPLPGFQLGIENIVAGKRNVPDISADANPSSGMAVYAKVPKDSCIDHPSPEQELNGWLEIGGTSLAAPLMAAMANAAGHHRTLVAKELAAIYVNRNNPNRIKDIVVETGPAGGNHVLAGFDRVTGVGTPSSISFDADVSQPAPPKK</sequence>
<dbReference type="SUPFAM" id="SSF52743">
    <property type="entry name" value="Subtilisin-like"/>
    <property type="match status" value="1"/>
</dbReference>
<feature type="active site" description="Charge relay system" evidence="1">
    <location>
        <position position="239"/>
    </location>
</feature>
<feature type="domain" description="Peptidase S53" evidence="2">
    <location>
        <begin position="150"/>
        <end position="502"/>
    </location>
</feature>
<proteinExistence type="predicted"/>
<keyword evidence="4" id="KW-1185">Reference proteome</keyword>
<dbReference type="PANTHER" id="PTHR14218:SF15">
    <property type="entry name" value="TRIPEPTIDYL-PEPTIDASE 1"/>
    <property type="match status" value="1"/>
</dbReference>
<keyword evidence="1" id="KW-0378">Hydrolase</keyword>